<gene>
    <name evidence="2" type="ORF">GCM10009798_24160</name>
</gene>
<proteinExistence type="predicted"/>
<keyword evidence="3" id="KW-1185">Reference proteome</keyword>
<evidence type="ECO:0008006" key="4">
    <source>
        <dbReference type="Google" id="ProtNLM"/>
    </source>
</evidence>
<organism evidence="2 3">
    <name type="scientific">Nocardioides panacihumi</name>
    <dbReference type="NCBI Taxonomy" id="400774"/>
    <lineage>
        <taxon>Bacteria</taxon>
        <taxon>Bacillati</taxon>
        <taxon>Actinomycetota</taxon>
        <taxon>Actinomycetes</taxon>
        <taxon>Propionibacteriales</taxon>
        <taxon>Nocardioidaceae</taxon>
        <taxon>Nocardioides</taxon>
    </lineage>
</organism>
<sequence length="105" mass="10794">MEGSIGPRRTSVGMRGLVCPDAAHQHVLARVRQVDGETADHRIDLDLDLVEGEDPGFHGPILVPPGVRRPQAGSASALAAVRRATSPTANAAAAPSVVPTATSNT</sequence>
<comment type="caution">
    <text evidence="2">The sequence shown here is derived from an EMBL/GenBank/DDBJ whole genome shotgun (WGS) entry which is preliminary data.</text>
</comment>
<protein>
    <recommendedName>
        <fullName evidence="4">Sulfurtransferase TusA family protein</fullName>
    </recommendedName>
</protein>
<dbReference type="Proteomes" id="UP001500571">
    <property type="component" value="Unassembled WGS sequence"/>
</dbReference>
<evidence type="ECO:0000256" key="1">
    <source>
        <dbReference type="SAM" id="MobiDB-lite"/>
    </source>
</evidence>
<name>A0ABP5CFN5_9ACTN</name>
<accession>A0ABP5CFN5</accession>
<evidence type="ECO:0000313" key="3">
    <source>
        <dbReference type="Proteomes" id="UP001500571"/>
    </source>
</evidence>
<evidence type="ECO:0000313" key="2">
    <source>
        <dbReference type="EMBL" id="GAA1963334.1"/>
    </source>
</evidence>
<feature type="region of interest" description="Disordered" evidence="1">
    <location>
        <begin position="86"/>
        <end position="105"/>
    </location>
</feature>
<dbReference type="EMBL" id="BAAAPB010000002">
    <property type="protein sequence ID" value="GAA1963334.1"/>
    <property type="molecule type" value="Genomic_DNA"/>
</dbReference>
<reference evidence="3" key="1">
    <citation type="journal article" date="2019" name="Int. J. Syst. Evol. Microbiol.">
        <title>The Global Catalogue of Microorganisms (GCM) 10K type strain sequencing project: providing services to taxonomists for standard genome sequencing and annotation.</title>
        <authorList>
            <consortium name="The Broad Institute Genomics Platform"/>
            <consortium name="The Broad Institute Genome Sequencing Center for Infectious Disease"/>
            <person name="Wu L."/>
            <person name="Ma J."/>
        </authorList>
    </citation>
    <scope>NUCLEOTIDE SEQUENCE [LARGE SCALE GENOMIC DNA]</scope>
    <source>
        <strain evidence="3">JCM 15309</strain>
    </source>
</reference>